<reference evidence="5 6" key="1">
    <citation type="submission" date="2022-04" db="EMBL/GenBank/DDBJ databases">
        <title>Halobacillus sp. isolated from saltern.</title>
        <authorList>
            <person name="Won M."/>
            <person name="Lee C.-M."/>
            <person name="Woen H.-Y."/>
            <person name="Kwon S.-W."/>
        </authorList>
    </citation>
    <scope>NUCLEOTIDE SEQUENCE [LARGE SCALE GENOMIC DNA]</scope>
    <source>
        <strain evidence="5 6">SSBR10-3</strain>
    </source>
</reference>
<comment type="catalytic activity">
    <reaction evidence="4">
        <text>a 2-deoxystreptamine antibiotic + acetyl-CoA = an N(3)-acetyl-2-deoxystreptamine antibiotic + CoA + H(+)</text>
        <dbReference type="Rhea" id="RHEA:12665"/>
        <dbReference type="ChEBI" id="CHEBI:15378"/>
        <dbReference type="ChEBI" id="CHEBI:57287"/>
        <dbReference type="ChEBI" id="CHEBI:57288"/>
        <dbReference type="ChEBI" id="CHEBI:57921"/>
        <dbReference type="ChEBI" id="CHEBI:77452"/>
        <dbReference type="EC" id="2.3.1.81"/>
    </reaction>
</comment>
<dbReference type="InterPro" id="IPR028345">
    <property type="entry name" value="Antibiotic_NAT-like"/>
</dbReference>
<sequence>MKNLSKQQSPRTRQTILEDLRSLGVKKGTSLLVHSSLSSIGWVNGGAVAVNLALMDAVSNEGTIIMPSQSDDMSDPAEWTNPPVPEEWIEEIERTLPAYHPDYTPALRMGRIVEAFRTFPDVKRSAHPLLSFAGWGRNSRTVIKDHFFHTGLGKLSPLQKLYDLDAHVLFLGTSYESCTCFHLAEYRIPKQTVTTRGAPVLHHGRRVWVKTNDIEFRDDLFGKIGVEFEQKHEVAEGQVGSASAKLFSLKEAVDYAELWLKDYDDE</sequence>
<dbReference type="InterPro" id="IPR003679">
    <property type="entry name" value="Amioglycoside_AcTrfase"/>
</dbReference>
<evidence type="ECO:0000256" key="2">
    <source>
        <dbReference type="ARBA" id="ARBA00022679"/>
    </source>
</evidence>
<comment type="similarity">
    <text evidence="1 4">Belongs to the antibiotic N-acetyltransferase family.</text>
</comment>
<dbReference type="PANTHER" id="PTHR11104:SF0">
    <property type="entry name" value="SPBETA PROPHAGE-DERIVED AMINOGLYCOSIDE N(3')-ACETYLTRANSFERASE-LIKE PROTEIN YOKD"/>
    <property type="match status" value="1"/>
</dbReference>
<dbReference type="Proteomes" id="UP000831787">
    <property type="component" value="Chromosome"/>
</dbReference>
<keyword evidence="4" id="KW-0046">Antibiotic resistance</keyword>
<evidence type="ECO:0000256" key="4">
    <source>
        <dbReference type="RuleBase" id="RU365031"/>
    </source>
</evidence>
<dbReference type="EC" id="2.3.1.-" evidence="4"/>
<dbReference type="PANTHER" id="PTHR11104">
    <property type="entry name" value="AMINOGLYCOSIDE N3-ACETYLTRANSFERASE"/>
    <property type="match status" value="1"/>
</dbReference>
<dbReference type="EMBL" id="CP095073">
    <property type="protein sequence ID" value="UOQ42584.1"/>
    <property type="molecule type" value="Genomic_DNA"/>
</dbReference>
<protein>
    <recommendedName>
        <fullName evidence="4">Aminoglycoside N(3)-acetyltransferase</fullName>
        <ecNumber evidence="4">2.3.1.-</ecNumber>
    </recommendedName>
</protein>
<evidence type="ECO:0000256" key="3">
    <source>
        <dbReference type="ARBA" id="ARBA00023315"/>
    </source>
</evidence>
<accession>A0ABY4EG43</accession>
<dbReference type="RefSeq" id="WP_244707813.1">
    <property type="nucleotide sequence ID" value="NZ_CP095073.1"/>
</dbReference>
<keyword evidence="2 4" id="KW-0808">Transferase</keyword>
<proteinExistence type="inferred from homology"/>
<gene>
    <name evidence="5" type="ORF">MUN89_11385</name>
</gene>
<keyword evidence="3 4" id="KW-0012">Acyltransferase</keyword>
<dbReference type="Pfam" id="PF02522">
    <property type="entry name" value="Antibiotic_NAT"/>
    <property type="match status" value="1"/>
</dbReference>
<evidence type="ECO:0000256" key="1">
    <source>
        <dbReference type="ARBA" id="ARBA00006383"/>
    </source>
</evidence>
<organism evidence="5 6">
    <name type="scientific">Halobacillus salinarum</name>
    <dbReference type="NCBI Taxonomy" id="2932257"/>
    <lineage>
        <taxon>Bacteria</taxon>
        <taxon>Bacillati</taxon>
        <taxon>Bacillota</taxon>
        <taxon>Bacilli</taxon>
        <taxon>Bacillales</taxon>
        <taxon>Bacillaceae</taxon>
        <taxon>Halobacillus</taxon>
    </lineage>
</organism>
<evidence type="ECO:0000313" key="5">
    <source>
        <dbReference type="EMBL" id="UOQ42584.1"/>
    </source>
</evidence>
<name>A0ABY4EG43_9BACI</name>
<evidence type="ECO:0000313" key="6">
    <source>
        <dbReference type="Proteomes" id="UP000831787"/>
    </source>
</evidence>
<keyword evidence="6" id="KW-1185">Reference proteome</keyword>
<dbReference type="SUPFAM" id="SSF110710">
    <property type="entry name" value="TTHA0583/YokD-like"/>
    <property type="match status" value="1"/>
</dbReference>